<name>A0A9P4RC29_9PLEO</name>
<feature type="compositionally biased region" description="Low complexity" evidence="5">
    <location>
        <begin position="165"/>
        <end position="183"/>
    </location>
</feature>
<dbReference type="PANTHER" id="PTHR12792">
    <property type="entry name" value="EXTRA SPINDLE POLES 1-RELATED"/>
    <property type="match status" value="1"/>
</dbReference>
<comment type="catalytic activity">
    <reaction evidence="1">
        <text>All bonds known to be hydrolyzed by this endopeptidase have arginine in P1 and an acidic residue in P4. P6 is often occupied by an acidic residue or by a hydroxy-amino-acid residue, the phosphorylation of which enhances cleavage.</text>
        <dbReference type="EC" id="3.4.22.49"/>
    </reaction>
</comment>
<evidence type="ECO:0000313" key="7">
    <source>
        <dbReference type="EMBL" id="KAF2741385.1"/>
    </source>
</evidence>
<accession>A0A9P4RC29</accession>
<dbReference type="GO" id="GO:0005634">
    <property type="term" value="C:nucleus"/>
    <property type="evidence" value="ECO:0007669"/>
    <property type="project" value="InterPro"/>
</dbReference>
<sequence>MATKPESARSRIENITTQLQSIVTSTAKTVTELRELLADSSERVAQKENVRVKSTQLLSIQASTRRKAATNKATITIDVAKQSAISFTSRDRYILATEVANTTLKSLADALKKQPTLPTNTPSKPKTPPRDNSAKPAKSRRGEEALSARSQQPLQERSISQIINSPRKPSSLPKSSPCTSSTTNEPKAGILATAECSRIAFGYLRSPEGLKKAGGDSPSLQLENGMLALIGKLIAHNLDKPAIQELRILKTRLDDFLSPSLEGRERSAAGRKTNGRTKNPQEIDGLASLLDFGVVDFTSAALPLIANYQLYVLRIIAINKRPRTVEAAWNYFKLSYPSSPANLLWHIAKSSAGEAKTIRQIESLAQIILSLCPSISRADDAGPETEHLQPLPDTVLALQHLAFQLRQRWWTLAGHQGNKEKDLLEPFAKCLTTFARRSKLPALKKYKIAGCLFRDLSGSMEDSPSVRLRAARQNPLAAQCLSALAQAAGLEDEALSWCVSSSETTTTTVESAARKAATLVRVATLSFESDRKHGSNTGKGALISSALEALSGSIAGSAADLDILYREVNTMRRRASAELSAAISEKITGNVSPSLSDEALRLVTASMHFYARFISSVLSKNADSNNQNQQKERMDGVAKDLRSIVDSTSVGAKYLMKPELQWTSFNALIADCVSVVQQLDQNSDSDAVGKETTLDASRQPFVRLSNLCWAAYLQGRNKGGTPELLTAALQQSIALLQDRPLAERQVGLLAMKLERSGDDFESQDLIVEARSAFFGCLQNLVESNILQDIVKLAATEATRSIFEEHRIASALGRVLHRYQRTFIKSGLASLDELALFDDPHLAVAERGPLLEYQLSLFPKTLNMSKGHLWLQSLFDTVHSIADILLQLYVPTEYPVRRQRVLSILLQLSQEYPDAFPPTSINSIINDTVANDITKTQDHGLERFDKHLRASVNLQKQLQEANPDLDIIQDCLNSWQFLAESALSRQALRQRVDDIHLLVRHLKLLSDLVAVKGEEYLRLRVLRLHTQLLELERDANPSPSVISLCALALQHLRLGYSSKAGLIFTQAESLLALDSISTEAKLQWYLGYAEYLLVLGNVARCENVLAEAGALAMGDRHFMSLAEPSTALSSRVCFSKTLADAYYIYSLLATHNGRHKDAGKYAKQSVSLYRRVWATLEGRSNTKKASQYETCEPTRECHPNGPFDPLSSMRNDRGVPLVTSMTHEKLNGPGFWHLVPALCRSMMQHSRVFADQGLLQEAVFVSEQAEKVALATDARSLVVENICQRAIFWAESGRPEKAEKLLSSLNPSSHYKHLAMNRYHGAKATLHHSKGEFEEEIRTYKASQTLLESLASPSFIATLDLPPSSVESLVQKISAMDLEANPVNKKNPTRPGRGRKPTTRPVVKPTQKALVPAVATAPRMTEECLPLHKLRVDTMHRRILAHLDLDDVSSAQKLLDGPLDPVDSANPRSPQLWVTFKTKFAKSMMELAQDINLNTLLESTTAFPAIVTKDRTLSEVSVSRKPNPSLVATTKGVRAKNPVKGDILASLNDARNHLIEAHSLCTQAGSNYTFQQASNTLSNLTVLLSAIPHNVRGSLLHPLHAACLSENAKHFSLKMSQEVVELEQERSNRESLLKWPQVVADREFALPSAPDFQKEYIDIIPDTWTAVSLSLSDSRDELFATRYEAGYSPFMLRIPLSRHASRDMDEDEFGFDEGRKDLEEIIELSDINTHSAKDMNTKEAKAGWWEERYALDERLRGLLINMENIWLGGCKGIFSQHPRQPALLARFRKSFENILTQHLPSRRGKTKQKRPVLDSRILELFIGLGDATSAGLDLDEPLLDLIHLVMDILQFNGEANAFDEIDFDAIAVETLDALRAYHQASEAQSRPMHTILILDKNLHLFPWESMSCLRQLPISRLPSLAALRERLLALRPSESSEDAPLGHYIRAATGGTSILNPSGDLIHTEEVMRPKLNDLEGEWNHIISRAPSEKEFESALRDNELVFYHGHGSGAQFIRSKTVRQLYAGRQAEHKQKPGCATTFLFGCSSAHLTENGIYEPSGMLANYLVAGAPAVVGMLWDVTDKDCDRLASKAGELWGLWPGTKAEVIIKSAKKPKGRGKVARLIKEVEGGRGSCQSKRSQDMQDESNDTDRAAAADERHRGLGLDEAIRDARDACLMKYLNGAAAVVYGIPVYLE</sequence>
<dbReference type="PANTHER" id="PTHR12792:SF0">
    <property type="entry name" value="SEPARIN"/>
    <property type="match status" value="1"/>
</dbReference>
<dbReference type="GO" id="GO:0005737">
    <property type="term" value="C:cytoplasm"/>
    <property type="evidence" value="ECO:0007669"/>
    <property type="project" value="TreeGrafter"/>
</dbReference>
<dbReference type="Pfam" id="PF03568">
    <property type="entry name" value="Separin_C"/>
    <property type="match status" value="1"/>
</dbReference>
<evidence type="ECO:0000259" key="6">
    <source>
        <dbReference type="PROSITE" id="PS51700"/>
    </source>
</evidence>
<dbReference type="GO" id="GO:0051307">
    <property type="term" value="P:meiotic chromosome separation"/>
    <property type="evidence" value="ECO:0007669"/>
    <property type="project" value="TreeGrafter"/>
</dbReference>
<keyword evidence="3" id="KW-0378">Hydrolase</keyword>
<evidence type="ECO:0000256" key="3">
    <source>
        <dbReference type="ARBA" id="ARBA00022801"/>
    </source>
</evidence>
<evidence type="ECO:0000256" key="4">
    <source>
        <dbReference type="ARBA" id="ARBA00022829"/>
    </source>
</evidence>
<feature type="compositionally biased region" description="Basic and acidic residues" evidence="5">
    <location>
        <begin position="2146"/>
        <end position="2156"/>
    </location>
</feature>
<reference evidence="7" key="1">
    <citation type="journal article" date="2020" name="Stud. Mycol.">
        <title>101 Dothideomycetes genomes: a test case for predicting lifestyles and emergence of pathogens.</title>
        <authorList>
            <person name="Haridas S."/>
            <person name="Albert R."/>
            <person name="Binder M."/>
            <person name="Bloem J."/>
            <person name="Labutti K."/>
            <person name="Salamov A."/>
            <person name="Andreopoulos B."/>
            <person name="Baker S."/>
            <person name="Barry K."/>
            <person name="Bills G."/>
            <person name="Bluhm B."/>
            <person name="Cannon C."/>
            <person name="Castanera R."/>
            <person name="Culley D."/>
            <person name="Daum C."/>
            <person name="Ezra D."/>
            <person name="Gonzalez J."/>
            <person name="Henrissat B."/>
            <person name="Kuo A."/>
            <person name="Liang C."/>
            <person name="Lipzen A."/>
            <person name="Lutzoni F."/>
            <person name="Magnuson J."/>
            <person name="Mondo S."/>
            <person name="Nolan M."/>
            <person name="Ohm R."/>
            <person name="Pangilinan J."/>
            <person name="Park H.-J."/>
            <person name="Ramirez L."/>
            <person name="Alfaro M."/>
            <person name="Sun H."/>
            <person name="Tritt A."/>
            <person name="Yoshinaga Y."/>
            <person name="Zwiers L.-H."/>
            <person name="Turgeon B."/>
            <person name="Goodwin S."/>
            <person name="Spatafora J."/>
            <person name="Crous P."/>
            <person name="Grigoriev I."/>
        </authorList>
    </citation>
    <scope>NUCLEOTIDE SEQUENCE</scope>
    <source>
        <strain evidence="7">CBS 125425</strain>
    </source>
</reference>
<organism evidence="7 8">
    <name type="scientific">Polyplosphaeria fusca</name>
    <dbReference type="NCBI Taxonomy" id="682080"/>
    <lineage>
        <taxon>Eukaryota</taxon>
        <taxon>Fungi</taxon>
        <taxon>Dikarya</taxon>
        <taxon>Ascomycota</taxon>
        <taxon>Pezizomycotina</taxon>
        <taxon>Dothideomycetes</taxon>
        <taxon>Pleosporomycetidae</taxon>
        <taxon>Pleosporales</taxon>
        <taxon>Tetraplosphaeriaceae</taxon>
        <taxon>Polyplosphaeria</taxon>
    </lineage>
</organism>
<evidence type="ECO:0000256" key="2">
    <source>
        <dbReference type="ARBA" id="ARBA00012489"/>
    </source>
</evidence>
<feature type="region of interest" description="Disordered" evidence="5">
    <location>
        <begin position="2126"/>
        <end position="2156"/>
    </location>
</feature>
<dbReference type="Proteomes" id="UP000799444">
    <property type="component" value="Unassembled WGS sequence"/>
</dbReference>
<dbReference type="PROSITE" id="PS51700">
    <property type="entry name" value="SEPARIN"/>
    <property type="match status" value="1"/>
</dbReference>
<feature type="domain" description="Peptidase C50" evidence="6">
    <location>
        <begin position="1947"/>
        <end position="2054"/>
    </location>
</feature>
<feature type="region of interest" description="Disordered" evidence="5">
    <location>
        <begin position="1380"/>
        <end position="1403"/>
    </location>
</feature>
<feature type="region of interest" description="Disordered" evidence="5">
    <location>
        <begin position="110"/>
        <end position="186"/>
    </location>
</feature>
<evidence type="ECO:0000256" key="1">
    <source>
        <dbReference type="ARBA" id="ARBA00000451"/>
    </source>
</evidence>
<dbReference type="GO" id="GO:0004197">
    <property type="term" value="F:cysteine-type endopeptidase activity"/>
    <property type="evidence" value="ECO:0007669"/>
    <property type="project" value="InterPro"/>
</dbReference>
<proteinExistence type="predicted"/>
<dbReference type="GO" id="GO:0072686">
    <property type="term" value="C:mitotic spindle"/>
    <property type="evidence" value="ECO:0007669"/>
    <property type="project" value="TreeGrafter"/>
</dbReference>
<dbReference type="GO" id="GO:0044732">
    <property type="term" value="C:mitotic spindle pole body"/>
    <property type="evidence" value="ECO:0007669"/>
    <property type="project" value="TreeGrafter"/>
</dbReference>
<gene>
    <name evidence="7" type="ORF">EJ04DRAFT_453801</name>
</gene>
<comment type="caution">
    <text evidence="7">The sequence shown here is derived from an EMBL/GenBank/DDBJ whole genome shotgun (WGS) entry which is preliminary data.</text>
</comment>
<evidence type="ECO:0000256" key="5">
    <source>
        <dbReference type="SAM" id="MobiDB-lite"/>
    </source>
</evidence>
<keyword evidence="4" id="KW-0159">Chromosome partition</keyword>
<dbReference type="GO" id="GO:0006508">
    <property type="term" value="P:proteolysis"/>
    <property type="evidence" value="ECO:0007669"/>
    <property type="project" value="InterPro"/>
</dbReference>
<feature type="compositionally biased region" description="Low complexity" evidence="5">
    <location>
        <begin position="115"/>
        <end position="124"/>
    </location>
</feature>
<evidence type="ECO:0000313" key="8">
    <source>
        <dbReference type="Proteomes" id="UP000799444"/>
    </source>
</evidence>
<dbReference type="EC" id="3.4.22.49" evidence="2"/>
<dbReference type="OrthoDB" id="10255632at2759"/>
<dbReference type="EMBL" id="ML996097">
    <property type="protein sequence ID" value="KAF2741385.1"/>
    <property type="molecule type" value="Genomic_DNA"/>
</dbReference>
<dbReference type="InterPro" id="IPR005314">
    <property type="entry name" value="Peptidase_C50"/>
</dbReference>
<protein>
    <recommendedName>
        <fullName evidence="2">separase</fullName>
        <ecNumber evidence="2">3.4.22.49</ecNumber>
    </recommendedName>
</protein>
<feature type="compositionally biased region" description="Polar residues" evidence="5">
    <location>
        <begin position="148"/>
        <end position="164"/>
    </location>
</feature>
<dbReference type="InterPro" id="IPR030397">
    <property type="entry name" value="SEPARIN_core_dom"/>
</dbReference>
<keyword evidence="8" id="KW-1185">Reference proteome</keyword>